<evidence type="ECO:0000259" key="3">
    <source>
        <dbReference type="Pfam" id="PF09362"/>
    </source>
</evidence>
<evidence type="ECO:0000313" key="4">
    <source>
        <dbReference type="EMBL" id="KAH7053468.1"/>
    </source>
</evidence>
<sequence>MASFTLVALSLCAFAGSCEAFWRMPCRTRTGLARMDPIISPGIVSEHAHAIHGGNNFSLNTTYPDLLASNCTSCAAVQDKSAYWTPSLMFVHADGTTEVLPQKGGMLVYYFLHGETVQPFPPYFSMVAGNSTRRSFTASQFDSLSQDSLYQRAIGFNCLNYSAPAEPSLARHYLPPKSFTDAQCLDGLRLELMFPSCWNGEANATDHKSHLAYPDQVMDGNCPEDYPQHLPALLFETIWDTYAYKDLQGEFILSNKDTTGYGYHGDFMNGWRTDILQRAIVECTDMSGMIEKCSVFSLQPNEENPGCVFTPPQELANEDCAGPRDGLCGTSRPSSKVNGKGEK</sequence>
<gene>
    <name evidence="4" type="ORF">B0J12DRAFT_598592</name>
</gene>
<keyword evidence="2" id="KW-0732">Signal</keyword>
<accession>A0ABQ8GET6</accession>
<reference evidence="4 5" key="1">
    <citation type="journal article" date="2021" name="Nat. Commun.">
        <title>Genetic determinants of endophytism in the Arabidopsis root mycobiome.</title>
        <authorList>
            <person name="Mesny F."/>
            <person name="Miyauchi S."/>
            <person name="Thiergart T."/>
            <person name="Pickel B."/>
            <person name="Atanasova L."/>
            <person name="Karlsson M."/>
            <person name="Huettel B."/>
            <person name="Barry K.W."/>
            <person name="Haridas S."/>
            <person name="Chen C."/>
            <person name="Bauer D."/>
            <person name="Andreopoulos W."/>
            <person name="Pangilinan J."/>
            <person name="LaButti K."/>
            <person name="Riley R."/>
            <person name="Lipzen A."/>
            <person name="Clum A."/>
            <person name="Drula E."/>
            <person name="Henrissat B."/>
            <person name="Kohler A."/>
            <person name="Grigoriev I.V."/>
            <person name="Martin F.M."/>
            <person name="Hacquard S."/>
        </authorList>
    </citation>
    <scope>NUCLEOTIDE SEQUENCE [LARGE SCALE GENOMIC DNA]</scope>
    <source>
        <strain evidence="4 5">MPI-SDFR-AT-0080</strain>
    </source>
</reference>
<protein>
    <recommendedName>
        <fullName evidence="3">DUF1996 domain-containing protein</fullName>
    </recommendedName>
</protein>
<evidence type="ECO:0000256" key="2">
    <source>
        <dbReference type="SAM" id="SignalP"/>
    </source>
</evidence>
<dbReference type="Proteomes" id="UP000774617">
    <property type="component" value="Unassembled WGS sequence"/>
</dbReference>
<proteinExistence type="predicted"/>
<feature type="region of interest" description="Disordered" evidence="1">
    <location>
        <begin position="318"/>
        <end position="343"/>
    </location>
</feature>
<keyword evidence="5" id="KW-1185">Reference proteome</keyword>
<dbReference type="Pfam" id="PF09362">
    <property type="entry name" value="DUF1996"/>
    <property type="match status" value="1"/>
</dbReference>
<feature type="signal peptide" evidence="2">
    <location>
        <begin position="1"/>
        <end position="20"/>
    </location>
</feature>
<evidence type="ECO:0000256" key="1">
    <source>
        <dbReference type="SAM" id="MobiDB-lite"/>
    </source>
</evidence>
<comment type="caution">
    <text evidence="4">The sequence shown here is derived from an EMBL/GenBank/DDBJ whole genome shotgun (WGS) entry which is preliminary data.</text>
</comment>
<evidence type="ECO:0000313" key="5">
    <source>
        <dbReference type="Proteomes" id="UP000774617"/>
    </source>
</evidence>
<feature type="chain" id="PRO_5045362171" description="DUF1996 domain-containing protein" evidence="2">
    <location>
        <begin position="21"/>
        <end position="343"/>
    </location>
</feature>
<feature type="domain" description="DUF1996" evidence="3">
    <location>
        <begin position="36"/>
        <end position="271"/>
    </location>
</feature>
<dbReference type="EMBL" id="JAGTJR010000010">
    <property type="protein sequence ID" value="KAH7053468.1"/>
    <property type="molecule type" value="Genomic_DNA"/>
</dbReference>
<organism evidence="4 5">
    <name type="scientific">Macrophomina phaseolina</name>
    <dbReference type="NCBI Taxonomy" id="35725"/>
    <lineage>
        <taxon>Eukaryota</taxon>
        <taxon>Fungi</taxon>
        <taxon>Dikarya</taxon>
        <taxon>Ascomycota</taxon>
        <taxon>Pezizomycotina</taxon>
        <taxon>Dothideomycetes</taxon>
        <taxon>Dothideomycetes incertae sedis</taxon>
        <taxon>Botryosphaeriales</taxon>
        <taxon>Botryosphaeriaceae</taxon>
        <taxon>Macrophomina</taxon>
    </lineage>
</organism>
<name>A0ABQ8GET6_9PEZI</name>
<dbReference type="InterPro" id="IPR018535">
    <property type="entry name" value="DUF1996"/>
</dbReference>
<dbReference type="PANTHER" id="PTHR43662">
    <property type="match status" value="1"/>
</dbReference>
<dbReference type="PANTHER" id="PTHR43662:SF7">
    <property type="entry name" value="DUF1996 DOMAIN-CONTAINING PROTEIN"/>
    <property type="match status" value="1"/>
</dbReference>